<dbReference type="PANTHER" id="PTHR16056:SF2">
    <property type="entry name" value="TESTIS-EXPRESSED PROTEIN 10"/>
    <property type="match status" value="1"/>
</dbReference>
<organism evidence="8 9">
    <name type="scientific">Coniosporium apollinis</name>
    <dbReference type="NCBI Taxonomy" id="61459"/>
    <lineage>
        <taxon>Eukaryota</taxon>
        <taxon>Fungi</taxon>
        <taxon>Dikarya</taxon>
        <taxon>Ascomycota</taxon>
        <taxon>Pezizomycotina</taxon>
        <taxon>Dothideomycetes</taxon>
        <taxon>Dothideomycetes incertae sedis</taxon>
        <taxon>Coniosporium</taxon>
    </lineage>
</organism>
<keyword evidence="5" id="KW-0698">rRNA processing</keyword>
<comment type="similarity">
    <text evidence="3 5">Belongs to the IPI1/TEX10 family.</text>
</comment>
<reference evidence="8" key="1">
    <citation type="submission" date="2022-10" db="EMBL/GenBank/DDBJ databases">
        <title>Culturing micro-colonial fungi from biological soil crusts in the Mojave desert and describing Neophaeococcomyces mojavensis, and introducing the new genera and species Taxawa tesnikishii.</title>
        <authorList>
            <person name="Kurbessoian T."/>
            <person name="Stajich J.E."/>
        </authorList>
    </citation>
    <scope>NUCLEOTIDE SEQUENCE</scope>
    <source>
        <strain evidence="8">TK_1</strain>
    </source>
</reference>
<dbReference type="InterPro" id="IPR024679">
    <property type="entry name" value="Ipi1_N"/>
</dbReference>
<proteinExistence type="inferred from homology"/>
<comment type="subcellular location">
    <subcellularLocation>
        <location evidence="2 5">Nucleus</location>
    </subcellularLocation>
</comment>
<evidence type="ECO:0000256" key="4">
    <source>
        <dbReference type="ARBA" id="ARBA00023242"/>
    </source>
</evidence>
<name>A0ABQ9P2Y0_9PEZI</name>
<accession>A0ABQ9P2Y0</accession>
<comment type="caution">
    <text evidence="8">The sequence shown here is derived from an EMBL/GenBank/DDBJ whole genome shotgun (WGS) entry which is preliminary data.</text>
</comment>
<evidence type="ECO:0000256" key="5">
    <source>
        <dbReference type="RuleBase" id="RU368021"/>
    </source>
</evidence>
<evidence type="ECO:0000256" key="3">
    <source>
        <dbReference type="ARBA" id="ARBA00006427"/>
    </source>
</evidence>
<evidence type="ECO:0000313" key="8">
    <source>
        <dbReference type="EMBL" id="KAJ9666727.1"/>
    </source>
</evidence>
<dbReference type="SUPFAM" id="SSF48371">
    <property type="entry name" value="ARM repeat"/>
    <property type="match status" value="1"/>
</dbReference>
<evidence type="ECO:0000256" key="2">
    <source>
        <dbReference type="ARBA" id="ARBA00004123"/>
    </source>
</evidence>
<feature type="domain" description="Pre-rRNA-processing protein Ipi1 N-terminal" evidence="7">
    <location>
        <begin position="133"/>
        <end position="231"/>
    </location>
</feature>
<dbReference type="PANTHER" id="PTHR16056">
    <property type="entry name" value="REGULATOR OF MICROTUBULE DYNAMICS PROTEIN"/>
    <property type="match status" value="1"/>
</dbReference>
<protein>
    <recommendedName>
        <fullName evidence="5">Pre-rRNA-processing protein</fullName>
    </recommendedName>
</protein>
<gene>
    <name evidence="8" type="primary">IPI1</name>
    <name evidence="8" type="ORF">H2201_003131</name>
</gene>
<evidence type="ECO:0000256" key="6">
    <source>
        <dbReference type="SAM" id="MobiDB-lite"/>
    </source>
</evidence>
<dbReference type="InterPro" id="IPR016024">
    <property type="entry name" value="ARM-type_fold"/>
</dbReference>
<dbReference type="Pfam" id="PF12333">
    <property type="entry name" value="Ipi1_N"/>
    <property type="match status" value="1"/>
</dbReference>
<evidence type="ECO:0000259" key="7">
    <source>
        <dbReference type="Pfam" id="PF12333"/>
    </source>
</evidence>
<feature type="compositionally biased region" description="Basic residues" evidence="6">
    <location>
        <begin position="1"/>
        <end position="11"/>
    </location>
</feature>
<evidence type="ECO:0000256" key="1">
    <source>
        <dbReference type="ARBA" id="ARBA00002355"/>
    </source>
</evidence>
<dbReference type="EMBL" id="JAPDRL010000017">
    <property type="protein sequence ID" value="KAJ9666727.1"/>
    <property type="molecule type" value="Genomic_DNA"/>
</dbReference>
<feature type="region of interest" description="Disordered" evidence="6">
    <location>
        <begin position="1"/>
        <end position="26"/>
    </location>
</feature>
<keyword evidence="5" id="KW-0690">Ribosome biogenesis</keyword>
<evidence type="ECO:0000313" key="9">
    <source>
        <dbReference type="Proteomes" id="UP001172684"/>
    </source>
</evidence>
<keyword evidence="4 5" id="KW-0539">Nucleus</keyword>
<sequence>MAKSAKHKKEKKKDFQKPKLKIGKAKPKAANFTDTSFKAKSIVLAQQSILAAAPSTTTQFSHHLSMLSHKSDTQVKESLAYLTTALSTKPADASLPQPITLILSKVQPLVHSASHGVRQQLLKLLQSLPPAELPGHTDQLLLWTRAGMTHLSTDIRSTSLDILEWLLQAAGDDVVSCAGGWFKTLKTFLGLLGWAPRVDTDSHWTSNRASLGKASDAKAQGRTLMALAALLRAGLAPPKDAGKDVGPVDNFPLWHTDAHMARGGFAHLNLFGPPRDEESEMYRDREDRQRIFHERFQSAITAGLEQAKKEGGEVGRAVAAVRRAMSEGMADYGD</sequence>
<comment type="function">
    <text evidence="1 5">Component of the RIX1 complex required for processing of ITS2 sequences from 35S pre-rRNA.</text>
</comment>
<comment type="subunit">
    <text evidence="5">Component of the RIX1 complex.</text>
</comment>
<dbReference type="Proteomes" id="UP001172684">
    <property type="component" value="Unassembled WGS sequence"/>
</dbReference>
<keyword evidence="9" id="KW-1185">Reference proteome</keyword>